<dbReference type="InterPro" id="IPR003673">
    <property type="entry name" value="CoA-Trfase_fam_III"/>
</dbReference>
<comment type="caution">
    <text evidence="2">The sequence shown here is derived from an EMBL/GenBank/DDBJ whole genome shotgun (WGS) entry which is preliminary data.</text>
</comment>
<dbReference type="Pfam" id="PF02515">
    <property type="entry name" value="CoA_transf_3"/>
    <property type="match status" value="1"/>
</dbReference>
<reference evidence="2 3" key="1">
    <citation type="submission" date="2022-03" db="EMBL/GenBank/DDBJ databases">
        <title>Pseudonocardia alaer sp. nov., a novel actinomycete isolated from reed forest soil.</title>
        <authorList>
            <person name="Wang L."/>
        </authorList>
    </citation>
    <scope>NUCLEOTIDE SEQUENCE [LARGE SCALE GENOMIC DNA]</scope>
    <source>
        <strain evidence="2 3">Y-16303</strain>
    </source>
</reference>
<keyword evidence="3" id="KW-1185">Reference proteome</keyword>
<proteinExistence type="predicted"/>
<dbReference type="PANTHER" id="PTHR48207">
    <property type="entry name" value="SUCCINATE--HYDROXYMETHYLGLUTARATE COA-TRANSFERASE"/>
    <property type="match status" value="1"/>
</dbReference>
<dbReference type="GO" id="GO:0016740">
    <property type="term" value="F:transferase activity"/>
    <property type="evidence" value="ECO:0007669"/>
    <property type="project" value="UniProtKB-KW"/>
</dbReference>
<name>A0ABS9TNP5_9PSEU</name>
<dbReference type="Gene3D" id="3.30.1540.10">
    <property type="entry name" value="formyl-coa transferase, domain 3"/>
    <property type="match status" value="1"/>
</dbReference>
<dbReference type="InterPro" id="IPR044855">
    <property type="entry name" value="CoA-Trfase_III_dom3_sf"/>
</dbReference>
<evidence type="ECO:0000313" key="3">
    <source>
        <dbReference type="Proteomes" id="UP001299970"/>
    </source>
</evidence>
<protein>
    <submittedName>
        <fullName evidence="2">CoA transferase</fullName>
    </submittedName>
</protein>
<keyword evidence="1 2" id="KW-0808">Transferase</keyword>
<evidence type="ECO:0000313" key="2">
    <source>
        <dbReference type="EMBL" id="MCH6170165.1"/>
    </source>
</evidence>
<dbReference type="RefSeq" id="WP_241040974.1">
    <property type="nucleotide sequence ID" value="NZ_BAAAJF010000049.1"/>
</dbReference>
<dbReference type="Proteomes" id="UP001299970">
    <property type="component" value="Unassembled WGS sequence"/>
</dbReference>
<organism evidence="2 3">
    <name type="scientific">Pseudonocardia alaniniphila</name>
    <dbReference type="NCBI Taxonomy" id="75291"/>
    <lineage>
        <taxon>Bacteria</taxon>
        <taxon>Bacillati</taxon>
        <taxon>Actinomycetota</taxon>
        <taxon>Actinomycetes</taxon>
        <taxon>Pseudonocardiales</taxon>
        <taxon>Pseudonocardiaceae</taxon>
        <taxon>Pseudonocardia</taxon>
    </lineage>
</organism>
<dbReference type="InterPro" id="IPR050483">
    <property type="entry name" value="CoA-transferase_III_domain"/>
</dbReference>
<dbReference type="Gene3D" id="3.40.50.10540">
    <property type="entry name" value="Crotonobetainyl-coa:carnitine coa-transferase, domain 1"/>
    <property type="match status" value="1"/>
</dbReference>
<dbReference type="SUPFAM" id="SSF89796">
    <property type="entry name" value="CoA-transferase family III (CaiB/BaiF)"/>
    <property type="match status" value="1"/>
</dbReference>
<dbReference type="EMBL" id="JAKXMK010000030">
    <property type="protein sequence ID" value="MCH6170165.1"/>
    <property type="molecule type" value="Genomic_DNA"/>
</dbReference>
<sequence length="388" mass="41631">MLGSLAGIRVVDVTMSVAGPFATLILADLGADVIKVERPGVGDDTRSWGPPFWEGESCHFSALNRNKRSVELDLKDPEGAAHFRELLASADVFVQNLRPGSLAKLGFGYDDVAAINPRLIYCDMTGYGSDGPLASSPAYDPLMQAFSGLMSLTGEDGRPPSRIPVSVLDQGTGMWTAIAVLDALRTRDRTGLGTYLETSLLSTALMWLPGQFTGYFAAGEVPKRLGSGTVGIYPYAAFPTATGHVIIAAGNQNLWTRLCTALDRTDLLSDPRFDQNADRVDHRDELFAELSATLAKHDSDHWVGVLGDAGVPITPIQTLDQVAAHEQVAAIGAFQQVPHPRIPGYTSIALPVRGTEGRPEFRMAPPLLGEHTDEVLAELAGRRKEVGE</sequence>
<dbReference type="PANTHER" id="PTHR48207:SF3">
    <property type="entry name" value="SUCCINATE--HYDROXYMETHYLGLUTARATE COA-TRANSFERASE"/>
    <property type="match status" value="1"/>
</dbReference>
<accession>A0ABS9TNP5</accession>
<dbReference type="InterPro" id="IPR023606">
    <property type="entry name" value="CoA-Trfase_III_dom_1_sf"/>
</dbReference>
<evidence type="ECO:0000256" key="1">
    <source>
        <dbReference type="ARBA" id="ARBA00022679"/>
    </source>
</evidence>
<gene>
    <name evidence="2" type="ORF">MMF94_31070</name>
</gene>